<gene>
    <name evidence="1" type="ORF">GMARGA_LOCUS33673</name>
</gene>
<dbReference type="EMBL" id="CAJVQB010056724">
    <property type="protein sequence ID" value="CAG8837819.1"/>
    <property type="molecule type" value="Genomic_DNA"/>
</dbReference>
<evidence type="ECO:0000313" key="1">
    <source>
        <dbReference type="EMBL" id="CAG8837819.1"/>
    </source>
</evidence>
<evidence type="ECO:0000313" key="2">
    <source>
        <dbReference type="Proteomes" id="UP000789901"/>
    </source>
</evidence>
<comment type="caution">
    <text evidence="1">The sequence shown here is derived from an EMBL/GenBank/DDBJ whole genome shotgun (WGS) entry which is preliminary data.</text>
</comment>
<feature type="non-terminal residue" evidence="1">
    <location>
        <position position="1"/>
    </location>
</feature>
<name>A0ABN7WQ30_GIGMA</name>
<proteinExistence type="predicted"/>
<sequence>ILVNCQDNKPKEGCVFVGSNNLVKGKGVELDKNSKQVLDDSNKFSFEAIFRNSNLLLKKNYKTSTNYKELVGMEGPTIYKLGDKISSVTYTKTMKLYNRKERADKSEVGTLKENSYKSNDWNVWVAHLLKDILLNQRKERLKICGVYKYLKGLGGSMTLVIKKIQTLARSFAPVQQIEQGDNIVKTGPREYSISEVYEKRLEKAWNKFADTCVNVDSNGISFLVRDVR</sequence>
<reference evidence="1 2" key="1">
    <citation type="submission" date="2021-06" db="EMBL/GenBank/DDBJ databases">
        <authorList>
            <person name="Kallberg Y."/>
            <person name="Tangrot J."/>
            <person name="Rosling A."/>
        </authorList>
    </citation>
    <scope>NUCLEOTIDE SEQUENCE [LARGE SCALE GENOMIC DNA]</scope>
    <source>
        <strain evidence="1 2">120-4 pot B 10/14</strain>
    </source>
</reference>
<dbReference type="Proteomes" id="UP000789901">
    <property type="component" value="Unassembled WGS sequence"/>
</dbReference>
<keyword evidence="2" id="KW-1185">Reference proteome</keyword>
<accession>A0ABN7WQ30</accession>
<feature type="non-terminal residue" evidence="1">
    <location>
        <position position="228"/>
    </location>
</feature>
<organism evidence="1 2">
    <name type="scientific">Gigaspora margarita</name>
    <dbReference type="NCBI Taxonomy" id="4874"/>
    <lineage>
        <taxon>Eukaryota</taxon>
        <taxon>Fungi</taxon>
        <taxon>Fungi incertae sedis</taxon>
        <taxon>Mucoromycota</taxon>
        <taxon>Glomeromycotina</taxon>
        <taxon>Glomeromycetes</taxon>
        <taxon>Diversisporales</taxon>
        <taxon>Gigasporaceae</taxon>
        <taxon>Gigaspora</taxon>
    </lineage>
</organism>
<protein>
    <submittedName>
        <fullName evidence="1">34270_t:CDS:1</fullName>
    </submittedName>
</protein>